<dbReference type="InParanoid" id="G4Z6F8"/>
<protein>
    <recommendedName>
        <fullName evidence="3">SWIM-type domain-containing protein</fullName>
    </recommendedName>
</protein>
<dbReference type="RefSeq" id="XP_009525123.1">
    <property type="nucleotide sequence ID" value="XM_009526828.1"/>
</dbReference>
<organism evidence="1 2">
    <name type="scientific">Phytophthora sojae (strain P6497)</name>
    <name type="common">Soybean stem and root rot agent</name>
    <name type="synonym">Phytophthora megasperma f. sp. glycines</name>
    <dbReference type="NCBI Taxonomy" id="1094619"/>
    <lineage>
        <taxon>Eukaryota</taxon>
        <taxon>Sar</taxon>
        <taxon>Stramenopiles</taxon>
        <taxon>Oomycota</taxon>
        <taxon>Peronosporomycetes</taxon>
        <taxon>Peronosporales</taxon>
        <taxon>Peronosporaceae</taxon>
        <taxon>Phytophthora</taxon>
    </lineage>
</organism>
<sequence length="154" mass="17047">MRRAGMLFEVVRERSSIAFLLNVTANGDSTGPEVVRVLSRRVARVYDPETKRSREALPVTSQLGEQTARTEIEGMPELGWAVDTQAWTCPCNYWAKFGTCIHTLLAKHVRGVHALKIANGSYTAGPTGDKRRIDTDFLGARSLTRQHCRSNSSG</sequence>
<dbReference type="EMBL" id="JH159153">
    <property type="protein sequence ID" value="EGZ22406.1"/>
    <property type="molecule type" value="Genomic_DNA"/>
</dbReference>
<dbReference type="AlphaFoldDB" id="G4Z6F8"/>
<proteinExistence type="predicted"/>
<evidence type="ECO:0000313" key="1">
    <source>
        <dbReference type="EMBL" id="EGZ22406.1"/>
    </source>
</evidence>
<keyword evidence="2" id="KW-1185">Reference proteome</keyword>
<dbReference type="Proteomes" id="UP000002640">
    <property type="component" value="Unassembled WGS sequence"/>
</dbReference>
<evidence type="ECO:0008006" key="3">
    <source>
        <dbReference type="Google" id="ProtNLM"/>
    </source>
</evidence>
<reference evidence="1 2" key="1">
    <citation type="journal article" date="2006" name="Science">
        <title>Phytophthora genome sequences uncover evolutionary origins and mechanisms of pathogenesis.</title>
        <authorList>
            <person name="Tyler B.M."/>
            <person name="Tripathy S."/>
            <person name="Zhang X."/>
            <person name="Dehal P."/>
            <person name="Jiang R.H."/>
            <person name="Aerts A."/>
            <person name="Arredondo F.D."/>
            <person name="Baxter L."/>
            <person name="Bensasson D."/>
            <person name="Beynon J.L."/>
            <person name="Chapman J."/>
            <person name="Damasceno C.M."/>
            <person name="Dorrance A.E."/>
            <person name="Dou D."/>
            <person name="Dickerman A.W."/>
            <person name="Dubchak I.L."/>
            <person name="Garbelotto M."/>
            <person name="Gijzen M."/>
            <person name="Gordon S.G."/>
            <person name="Govers F."/>
            <person name="Grunwald N.J."/>
            <person name="Huang W."/>
            <person name="Ivors K.L."/>
            <person name="Jones R.W."/>
            <person name="Kamoun S."/>
            <person name="Krampis K."/>
            <person name="Lamour K.H."/>
            <person name="Lee M.K."/>
            <person name="McDonald W.H."/>
            <person name="Medina M."/>
            <person name="Meijer H.J."/>
            <person name="Nordberg E.K."/>
            <person name="Maclean D.J."/>
            <person name="Ospina-Giraldo M.D."/>
            <person name="Morris P.F."/>
            <person name="Phuntumart V."/>
            <person name="Putnam N.H."/>
            <person name="Rash S."/>
            <person name="Rose J.K."/>
            <person name="Sakihama Y."/>
            <person name="Salamov A.A."/>
            <person name="Savidor A."/>
            <person name="Scheuring C.F."/>
            <person name="Smith B.M."/>
            <person name="Sobral B.W."/>
            <person name="Terry A."/>
            <person name="Torto-Alalibo T.A."/>
            <person name="Win J."/>
            <person name="Xu Z."/>
            <person name="Zhang H."/>
            <person name="Grigoriev I.V."/>
            <person name="Rokhsar D.S."/>
            <person name="Boore J.L."/>
        </authorList>
    </citation>
    <scope>NUCLEOTIDE SEQUENCE [LARGE SCALE GENOMIC DNA]</scope>
    <source>
        <strain evidence="1 2">P6497</strain>
    </source>
</reference>
<dbReference type="GeneID" id="20641777"/>
<evidence type="ECO:0000313" key="2">
    <source>
        <dbReference type="Proteomes" id="UP000002640"/>
    </source>
</evidence>
<gene>
    <name evidence="1" type="ORF">PHYSODRAFT_299721</name>
</gene>
<accession>G4Z6F8</accession>
<dbReference type="KEGG" id="psoj:PHYSODRAFT_299721"/>
<name>G4Z6F8_PHYSP</name>